<gene>
    <name evidence="2" type="ORF">HPLM_LOCUS6925</name>
</gene>
<protein>
    <submittedName>
        <fullName evidence="2">Uncharacterized protein</fullName>
    </submittedName>
</protein>
<keyword evidence="3" id="KW-1185">Reference proteome</keyword>
<feature type="region of interest" description="Disordered" evidence="1">
    <location>
        <begin position="438"/>
        <end position="470"/>
    </location>
</feature>
<evidence type="ECO:0000313" key="3">
    <source>
        <dbReference type="Proteomes" id="UP000268014"/>
    </source>
</evidence>
<sequence>MPAPVRIPIWRRNLLPPTPRSDDPYELPSNLTPALKRVRSKSKISSKAVPKASMFVSHLQRHSSAVLQSATVEGSWKKNQSTKESSNLDLAKKEIARLPVGSEVSCRGNELQNSEVSSQLTAIGHPTSLPPKKPRLSSMRMSFSDIRSVGKPVKVDPDLQIPSCSTPLRTPKLSVRNRGSSSLKRIPVEEGPQKIPVRIHQRSSSVGMGEAMLQDSMRNETKNISKLSLRMEKSQRSSSSSQTTMNKNAPKEENSPVEYLYSSKQLASFQLLLGEASEKASLSRIGKDPELSVMRTEERAVETPTQFPEQLNDFESARQHVPHREDSEASTSNGQNASFTNTSSVATITEGTSEDPCKCNGRADIEHIFNTTPAKITPGFFEEVKDGDEAASSIATETRQEILDVRDESTKNTNLSGYHKEDSTLCVCSVEASSSKQPCGSAAEHSTNRSSFRQPAIKTSTSDSSSVSTLNTTKSVRFENVRVYYFARTQGTSTVPKTGNVSVW</sequence>
<evidence type="ECO:0000313" key="2">
    <source>
        <dbReference type="EMBL" id="VDO30413.1"/>
    </source>
</evidence>
<proteinExistence type="predicted"/>
<dbReference type="AlphaFoldDB" id="A0A3P7VEW0"/>
<dbReference type="OrthoDB" id="5946974at2759"/>
<feature type="region of interest" description="Disordered" evidence="1">
    <location>
        <begin position="157"/>
        <end position="181"/>
    </location>
</feature>
<feature type="compositionally biased region" description="Polar residues" evidence="1">
    <location>
        <begin position="329"/>
        <end position="351"/>
    </location>
</feature>
<feature type="compositionally biased region" description="Basic and acidic residues" evidence="1">
    <location>
        <begin position="318"/>
        <end position="327"/>
    </location>
</feature>
<feature type="compositionally biased region" description="Low complexity" evidence="1">
    <location>
        <begin position="236"/>
        <end position="248"/>
    </location>
</feature>
<feature type="region of interest" description="Disordered" evidence="1">
    <location>
        <begin position="318"/>
        <end position="356"/>
    </location>
</feature>
<feature type="compositionally biased region" description="Polar residues" evidence="1">
    <location>
        <begin position="438"/>
        <end position="453"/>
    </location>
</feature>
<dbReference type="Proteomes" id="UP000268014">
    <property type="component" value="Unassembled WGS sequence"/>
</dbReference>
<dbReference type="EMBL" id="UZAF01016569">
    <property type="protein sequence ID" value="VDO30413.1"/>
    <property type="molecule type" value="Genomic_DNA"/>
</dbReference>
<feature type="region of interest" description="Disordered" evidence="1">
    <location>
        <begin position="229"/>
        <end position="254"/>
    </location>
</feature>
<reference evidence="2 3" key="1">
    <citation type="submission" date="2018-11" db="EMBL/GenBank/DDBJ databases">
        <authorList>
            <consortium name="Pathogen Informatics"/>
        </authorList>
    </citation>
    <scope>NUCLEOTIDE SEQUENCE [LARGE SCALE GENOMIC DNA]</scope>
    <source>
        <strain evidence="2 3">MHpl1</strain>
    </source>
</reference>
<name>A0A3P7VEW0_HAEPC</name>
<dbReference type="STRING" id="6290.A0A3P7VEW0"/>
<evidence type="ECO:0000256" key="1">
    <source>
        <dbReference type="SAM" id="MobiDB-lite"/>
    </source>
</evidence>
<organism evidence="2 3">
    <name type="scientific">Haemonchus placei</name>
    <name type="common">Barber's pole worm</name>
    <dbReference type="NCBI Taxonomy" id="6290"/>
    <lineage>
        <taxon>Eukaryota</taxon>
        <taxon>Metazoa</taxon>
        <taxon>Ecdysozoa</taxon>
        <taxon>Nematoda</taxon>
        <taxon>Chromadorea</taxon>
        <taxon>Rhabditida</taxon>
        <taxon>Rhabditina</taxon>
        <taxon>Rhabditomorpha</taxon>
        <taxon>Strongyloidea</taxon>
        <taxon>Trichostrongylidae</taxon>
        <taxon>Haemonchus</taxon>
    </lineage>
</organism>
<feature type="compositionally biased region" description="Low complexity" evidence="1">
    <location>
        <begin position="459"/>
        <end position="470"/>
    </location>
</feature>
<accession>A0A3P7VEW0</accession>